<evidence type="ECO:0000256" key="5">
    <source>
        <dbReference type="ARBA" id="ARBA00022692"/>
    </source>
</evidence>
<protein>
    <submittedName>
        <fullName evidence="11">Hemolysin activation/secretion protein</fullName>
    </submittedName>
</protein>
<dbReference type="InterPro" id="IPR035251">
    <property type="entry name" value="ShlB_POTRA"/>
</dbReference>
<evidence type="ECO:0000256" key="3">
    <source>
        <dbReference type="ARBA" id="ARBA00022448"/>
    </source>
</evidence>
<evidence type="ECO:0000256" key="2">
    <source>
        <dbReference type="ARBA" id="ARBA00009055"/>
    </source>
</evidence>
<comment type="similarity">
    <text evidence="2">Belongs to the TPS (TC 1.B.20) family.</text>
</comment>
<dbReference type="PANTHER" id="PTHR34597:SF3">
    <property type="entry name" value="OUTER MEMBRANE TRANSPORTER CDIB"/>
    <property type="match status" value="1"/>
</dbReference>
<keyword evidence="6" id="KW-0653">Protein transport</keyword>
<dbReference type="Gene3D" id="3.10.20.310">
    <property type="entry name" value="membrane protein fhac"/>
    <property type="match status" value="1"/>
</dbReference>
<dbReference type="Proteomes" id="UP000243950">
    <property type="component" value="Unassembled WGS sequence"/>
</dbReference>
<dbReference type="Pfam" id="PF03865">
    <property type="entry name" value="ShlB"/>
    <property type="match status" value="1"/>
</dbReference>
<reference evidence="12" key="1">
    <citation type="submission" date="2016-10" db="EMBL/GenBank/DDBJ databases">
        <authorList>
            <person name="Varghese N."/>
            <person name="Submissions S."/>
        </authorList>
    </citation>
    <scope>NUCLEOTIDE SEQUENCE [LARGE SCALE GENOMIC DNA]</scope>
    <source>
        <strain evidence="12">JCM 2783</strain>
    </source>
</reference>
<dbReference type="EMBL" id="FOMO01000002">
    <property type="protein sequence ID" value="SFD59390.1"/>
    <property type="molecule type" value="Genomic_DNA"/>
</dbReference>
<dbReference type="GO" id="GO:0008320">
    <property type="term" value="F:protein transmembrane transporter activity"/>
    <property type="evidence" value="ECO:0007669"/>
    <property type="project" value="TreeGrafter"/>
</dbReference>
<keyword evidence="9" id="KW-0732">Signal</keyword>
<dbReference type="PIRSF" id="PIRSF029745">
    <property type="entry name" value="FhaC"/>
    <property type="match status" value="1"/>
</dbReference>
<dbReference type="InterPro" id="IPR051544">
    <property type="entry name" value="TPS_OM_transporter"/>
</dbReference>
<keyword evidence="5" id="KW-0812">Transmembrane</keyword>
<dbReference type="Pfam" id="PF08479">
    <property type="entry name" value="POTRA_2"/>
    <property type="match status" value="1"/>
</dbReference>
<keyword evidence="4" id="KW-1134">Transmembrane beta strand</keyword>
<keyword evidence="8" id="KW-0998">Cell outer membrane</keyword>
<evidence type="ECO:0000313" key="11">
    <source>
        <dbReference type="EMBL" id="SFD59390.1"/>
    </source>
</evidence>
<dbReference type="PROSITE" id="PS51779">
    <property type="entry name" value="POTRA"/>
    <property type="match status" value="1"/>
</dbReference>
<evidence type="ECO:0000256" key="8">
    <source>
        <dbReference type="ARBA" id="ARBA00023237"/>
    </source>
</evidence>
<accession>A0A1I1TV05</accession>
<sequence length="587" mass="63977">MRSTAPAQRRASRPHSHFSHAVVMLVLGAASGLSHAQTPGDIEAAARQAEQLQSQQRELIERQRQEDIRSDVPPTRLQVAPRPLSERVSTNCRQIENISVSGVTLLRQGQLDDLLAPYQGQCLGVAEIERILGALTNAYIDKGYVAARAYLPAQDLSQGTLLIQVEEGRLKSIVVEDGGQGSLWLPNLTPGMLDRPLDLRDLEQALDQINRLRSNSATMDIAPGQAPGDSVVTFRNAPSRRLHLGATYDNYGQKATGQNQLGANLALDNPFGLNDFVSFTHRRSQPYDTGRHSSYLSNLSYVVPFGYSTLSLGASTSEYASILDAPSGAELETYGNSKNYSARLDHVAWRGQDSMWTLSGSLTKKKNENYLEGILLEVSSRSLTVLDLDSSFTTRVLGGALTLDAGVARGLTWFHALEDADNLPDWAPRAQFTKLKYGVSFYRPFQVAGENLSLNSAFSGQHALDTLYGSEQMSIGSPFTVRGFAETPLSGDHGHYLRNDLSWIKPVALLGSQTLTLRPYLGADYGRVWNRVADVPEGELSSVSVGIGVYLGPLSLDLLHSHPLSSPGFMDDDARGDSTFFNISLAI</sequence>
<evidence type="ECO:0000256" key="1">
    <source>
        <dbReference type="ARBA" id="ARBA00004442"/>
    </source>
</evidence>
<name>A0A1I1TV05_PSEOC</name>
<dbReference type="RefSeq" id="WP_093502271.1">
    <property type="nucleotide sequence ID" value="NZ_BSSG01000002.1"/>
</dbReference>
<proteinExistence type="inferred from homology"/>
<dbReference type="PANTHER" id="PTHR34597">
    <property type="entry name" value="SLR1661 PROTEIN"/>
    <property type="match status" value="1"/>
</dbReference>
<dbReference type="InterPro" id="IPR005565">
    <property type="entry name" value="Hemolysn_activator_HlyB_C"/>
</dbReference>
<dbReference type="InterPro" id="IPR027282">
    <property type="entry name" value="TPS"/>
</dbReference>
<evidence type="ECO:0000259" key="10">
    <source>
        <dbReference type="PROSITE" id="PS51779"/>
    </source>
</evidence>
<evidence type="ECO:0000313" key="12">
    <source>
        <dbReference type="Proteomes" id="UP000243950"/>
    </source>
</evidence>
<keyword evidence="7" id="KW-0472">Membrane</keyword>
<dbReference type="GO" id="GO:0046819">
    <property type="term" value="P:protein secretion by the type V secretion system"/>
    <property type="evidence" value="ECO:0007669"/>
    <property type="project" value="TreeGrafter"/>
</dbReference>
<evidence type="ECO:0000256" key="6">
    <source>
        <dbReference type="ARBA" id="ARBA00022927"/>
    </source>
</evidence>
<dbReference type="GO" id="GO:0009279">
    <property type="term" value="C:cell outer membrane"/>
    <property type="evidence" value="ECO:0007669"/>
    <property type="project" value="UniProtKB-SubCell"/>
</dbReference>
<dbReference type="Gene3D" id="2.40.160.50">
    <property type="entry name" value="membrane protein fhac: a member of the omp85/tpsb transporter family"/>
    <property type="match status" value="1"/>
</dbReference>
<dbReference type="InterPro" id="IPR013686">
    <property type="entry name" value="Polypept-transport_assoc_ShlB"/>
</dbReference>
<comment type="subcellular location">
    <subcellularLocation>
        <location evidence="1">Cell outer membrane</location>
    </subcellularLocation>
</comment>
<gene>
    <name evidence="11" type="ORF">SAMN05216372_102619</name>
</gene>
<dbReference type="Pfam" id="PF17287">
    <property type="entry name" value="POTRA_3"/>
    <property type="match status" value="1"/>
</dbReference>
<dbReference type="GO" id="GO:0098046">
    <property type="term" value="C:type V protein secretion system complex"/>
    <property type="evidence" value="ECO:0007669"/>
    <property type="project" value="TreeGrafter"/>
</dbReference>
<dbReference type="AlphaFoldDB" id="A0A1I1TV05"/>
<feature type="signal peptide" evidence="9">
    <location>
        <begin position="1"/>
        <end position="36"/>
    </location>
</feature>
<dbReference type="InterPro" id="IPR034746">
    <property type="entry name" value="POTRA"/>
</dbReference>
<evidence type="ECO:0000256" key="9">
    <source>
        <dbReference type="SAM" id="SignalP"/>
    </source>
</evidence>
<evidence type="ECO:0000256" key="7">
    <source>
        <dbReference type="ARBA" id="ARBA00023136"/>
    </source>
</evidence>
<keyword evidence="3" id="KW-0813">Transport</keyword>
<organism evidence="11 12">
    <name type="scientific">Pseudomonas straminea</name>
    <dbReference type="NCBI Taxonomy" id="47882"/>
    <lineage>
        <taxon>Bacteria</taxon>
        <taxon>Pseudomonadati</taxon>
        <taxon>Pseudomonadota</taxon>
        <taxon>Gammaproteobacteria</taxon>
        <taxon>Pseudomonadales</taxon>
        <taxon>Pseudomonadaceae</taxon>
        <taxon>Phytopseudomonas</taxon>
    </lineage>
</organism>
<feature type="domain" description="POTRA" evidence="10">
    <location>
        <begin position="93"/>
        <end position="168"/>
    </location>
</feature>
<feature type="chain" id="PRO_5017352255" evidence="9">
    <location>
        <begin position="37"/>
        <end position="587"/>
    </location>
</feature>
<evidence type="ECO:0000256" key="4">
    <source>
        <dbReference type="ARBA" id="ARBA00022452"/>
    </source>
</evidence>
<keyword evidence="12" id="KW-1185">Reference proteome</keyword>